<dbReference type="AlphaFoldDB" id="A0A4Z0JAE7"/>
<proteinExistence type="predicted"/>
<gene>
    <name evidence="2" type="ORF">EGT51_08810</name>
</gene>
<comment type="caution">
    <text evidence="2">The sequence shown here is derived from an EMBL/GenBank/DDBJ whole genome shotgun (WGS) entry which is preliminary data.</text>
</comment>
<dbReference type="OrthoDB" id="2318209at2"/>
<dbReference type="RefSeq" id="WP_135368321.1">
    <property type="nucleotide sequence ID" value="NZ_RKLX01000013.1"/>
</dbReference>
<dbReference type="SMART" id="SM00635">
    <property type="entry name" value="BID_2"/>
    <property type="match status" value="1"/>
</dbReference>
<accession>A0A4Z0JAE7</accession>
<dbReference type="InterPro" id="IPR008964">
    <property type="entry name" value="Invasin/intimin_cell_adhesion"/>
</dbReference>
<evidence type="ECO:0000313" key="2">
    <source>
        <dbReference type="EMBL" id="TGD18400.1"/>
    </source>
</evidence>
<dbReference type="Gene3D" id="2.60.40.2700">
    <property type="match status" value="1"/>
</dbReference>
<evidence type="ECO:0000313" key="3">
    <source>
        <dbReference type="Proteomes" id="UP000297348"/>
    </source>
</evidence>
<evidence type="ECO:0000259" key="1">
    <source>
        <dbReference type="SMART" id="SM00635"/>
    </source>
</evidence>
<sequence length="649" mass="68379">MTGKKLGRLLVGLLTLVLAVGFFNGAKSAPIVAQAATVKGYGTPTQDPSSFLFWYSNTGFRTQPQDTYTTVGTTKKLTTAVGYSFLDTFFNPLAYDHFQWYQSMDAGATWTAIKGATSSTLSVTPSKVGTTYYQESFGYYLFIPPLLPNEYYYSRVASVTAMGSPVNATGITVTADNHYLYSNQSEAGTTTVHANLIPANATSDVTWSSSDPGLATVDKTSGVVTANTSGRSGTATINGTVTNADGSTQTNSTQIKVGGGLDDQTVDSGKSATFTVQGTFPSTPASVTWYKEAPGSSTPTKVASGTSLTYTTPTTSAADDKAHYYAEITIKSDSESKTITTNAAELNVKFSDTPKVTITSTATDNTDNTGNVAHGLSNVISGDAITITGTITDGNQDSKMKAGLLAIRVPPYCSNTAVSIDGEATSLQAPKQIGDYYYLVPRTPVDFEAGQTHTYKVSFDSLEETDSDFTSLVEMEAYETDASKLKAVVPADTILGTTNDNNFDTYTGPGISLHFSSNTLTAQAGNVTFGSLSYANVDQTIEGQVEGGGDLLAVTDDRREKNATTISLRQATPFTDGTHTLVAKLSYANGSTVKQLTDTNQVVLSAGSGIKVGSLNANHGQELQLVLASQAIYPGNYTSTLDWTITSAP</sequence>
<dbReference type="Proteomes" id="UP000297348">
    <property type="component" value="Unassembled WGS sequence"/>
</dbReference>
<reference evidence="2 3" key="1">
    <citation type="submission" date="2018-10" db="EMBL/GenBank/DDBJ databases">
        <title>Lactobacillus sp. R7 and Lactobacillus sp. R19 isolated from fermented mustard green product of Taiwan.</title>
        <authorList>
            <person name="Lin S.-T."/>
        </authorList>
    </citation>
    <scope>NUCLEOTIDE SEQUENCE [LARGE SCALE GENOMIC DNA]</scope>
    <source>
        <strain evidence="2 3">BCRC 81129</strain>
    </source>
</reference>
<feature type="domain" description="BIG2" evidence="1">
    <location>
        <begin position="167"/>
        <end position="251"/>
    </location>
</feature>
<dbReference type="EMBL" id="RKLX01000013">
    <property type="protein sequence ID" value="TGD18400.1"/>
    <property type="molecule type" value="Genomic_DNA"/>
</dbReference>
<dbReference type="Gene3D" id="2.60.40.1080">
    <property type="match status" value="1"/>
</dbReference>
<dbReference type="SUPFAM" id="SSF49373">
    <property type="entry name" value="Invasin/intimin cell-adhesion fragments"/>
    <property type="match status" value="1"/>
</dbReference>
<organism evidence="2 3">
    <name type="scientific">Levilactobacillus suantsaiihabitans</name>
    <dbReference type="NCBI Taxonomy" id="2487722"/>
    <lineage>
        <taxon>Bacteria</taxon>
        <taxon>Bacillati</taxon>
        <taxon>Bacillota</taxon>
        <taxon>Bacilli</taxon>
        <taxon>Lactobacillales</taxon>
        <taxon>Lactobacillaceae</taxon>
        <taxon>Levilactobacillus</taxon>
    </lineage>
</organism>
<dbReference type="InterPro" id="IPR003343">
    <property type="entry name" value="Big_2"/>
</dbReference>
<protein>
    <recommendedName>
        <fullName evidence="1">BIG2 domain-containing protein</fullName>
    </recommendedName>
</protein>
<name>A0A4Z0JAE7_9LACO</name>
<keyword evidence="3" id="KW-1185">Reference proteome</keyword>